<proteinExistence type="predicted"/>
<evidence type="ECO:0000256" key="1">
    <source>
        <dbReference type="SAM" id="MobiDB-lite"/>
    </source>
</evidence>
<comment type="caution">
    <text evidence="4">The sequence shown here is derived from an EMBL/GenBank/DDBJ whole genome shotgun (WGS) entry which is preliminary data.</text>
</comment>
<evidence type="ECO:0000313" key="4">
    <source>
        <dbReference type="EMBL" id="ROV99790.1"/>
    </source>
</evidence>
<organism evidence="4 5">
    <name type="scientific">Cytospora chrysosperma</name>
    <name type="common">Cytospora canker fungus</name>
    <name type="synonym">Sphaeria chrysosperma</name>
    <dbReference type="NCBI Taxonomy" id="252740"/>
    <lineage>
        <taxon>Eukaryota</taxon>
        <taxon>Fungi</taxon>
        <taxon>Dikarya</taxon>
        <taxon>Ascomycota</taxon>
        <taxon>Pezizomycotina</taxon>
        <taxon>Sordariomycetes</taxon>
        <taxon>Sordariomycetidae</taxon>
        <taxon>Diaporthales</taxon>
        <taxon>Cytosporaceae</taxon>
        <taxon>Cytospora</taxon>
    </lineage>
</organism>
<evidence type="ECO:0000313" key="5">
    <source>
        <dbReference type="Proteomes" id="UP000284375"/>
    </source>
</evidence>
<evidence type="ECO:0000256" key="3">
    <source>
        <dbReference type="SAM" id="SignalP"/>
    </source>
</evidence>
<feature type="region of interest" description="Disordered" evidence="1">
    <location>
        <begin position="87"/>
        <end position="115"/>
    </location>
</feature>
<dbReference type="AlphaFoldDB" id="A0A423W8W2"/>
<evidence type="ECO:0000256" key="2">
    <source>
        <dbReference type="SAM" id="Phobius"/>
    </source>
</evidence>
<feature type="transmembrane region" description="Helical" evidence="2">
    <location>
        <begin position="140"/>
        <end position="161"/>
    </location>
</feature>
<keyword evidence="3" id="KW-0732">Signal</keyword>
<sequence length="186" mass="20007">MRPSSITQLSAATLAMLAAPVTARTYHMTPCLSQIAADVSCIDAMVLSYCLEVTMEDTSLLASSLLEVGCTLDEARETTLAVEQCLSEEDNGPNDAGSRPDDLRRRDVDEPRRTRQPLIQIRGTKWARAESFNVTISATIVGLALGLSALGSTIAICFCCIRDSSRRKKARAAADAKEALKASGRK</sequence>
<dbReference type="OrthoDB" id="10437424at2759"/>
<name>A0A423W8W2_CYTCH</name>
<evidence type="ECO:0008006" key="6">
    <source>
        <dbReference type="Google" id="ProtNLM"/>
    </source>
</evidence>
<feature type="chain" id="PRO_5019088910" description="Extracellular membrane protein CFEM domain-containing protein" evidence="3">
    <location>
        <begin position="24"/>
        <end position="186"/>
    </location>
</feature>
<keyword evidence="2" id="KW-0472">Membrane</keyword>
<reference evidence="4 5" key="1">
    <citation type="submission" date="2015-09" db="EMBL/GenBank/DDBJ databases">
        <title>Host preference determinants of Valsa canker pathogens revealed by comparative genomics.</title>
        <authorList>
            <person name="Yin Z."/>
            <person name="Huang L."/>
        </authorList>
    </citation>
    <scope>NUCLEOTIDE SEQUENCE [LARGE SCALE GENOMIC DNA]</scope>
    <source>
        <strain evidence="4 5">YSFL</strain>
    </source>
</reference>
<keyword evidence="2" id="KW-0812">Transmembrane</keyword>
<feature type="signal peptide" evidence="3">
    <location>
        <begin position="1"/>
        <end position="23"/>
    </location>
</feature>
<keyword evidence="5" id="KW-1185">Reference proteome</keyword>
<protein>
    <recommendedName>
        <fullName evidence="6">Extracellular membrane protein CFEM domain-containing protein</fullName>
    </recommendedName>
</protein>
<dbReference type="EMBL" id="LJZO01000010">
    <property type="protein sequence ID" value="ROV99790.1"/>
    <property type="molecule type" value="Genomic_DNA"/>
</dbReference>
<gene>
    <name evidence="4" type="ORF">VSDG_03003</name>
</gene>
<feature type="compositionally biased region" description="Basic and acidic residues" evidence="1">
    <location>
        <begin position="98"/>
        <end position="113"/>
    </location>
</feature>
<keyword evidence="2" id="KW-1133">Transmembrane helix</keyword>
<accession>A0A423W8W2</accession>
<dbReference type="Proteomes" id="UP000284375">
    <property type="component" value="Unassembled WGS sequence"/>
</dbReference>